<feature type="transmembrane region" description="Helical" evidence="5">
    <location>
        <begin position="169"/>
        <end position="189"/>
    </location>
</feature>
<sequence>MDSLQREDEALLGNTPANIITFGPNDPEDPRNWPRIRKWLMVAAIIPIDLSVSWGASGFSPAAGDFAKDVGVSPQVAVLGLSMYVLGLAFGPMTLAPLSEYFGRRPVYIVSYGVFLVLLLGTTYVESLGPFLVLRLLSGYFSSTTISNFGGTIADLFHHHDTGPAMSWFLWAATGGSPTGFVLFSFIAHERPWHAVFRIMFFICFSFWIVLVIALYALGETRHSVILLQRARALRKASGDERLEVPDEMKQRGAKQLFRTALARPFRFLASEAIVQFGALYNGFLYGLSFLFNGAFHIIFGPEGYGFDTIGVGLCFLGIVVGITLGLVTNISQERHYQRKVVQSGHRDVPEARVHHAKLAAVVLPVSLLVFALTATPSIHPFFAVLASTFWGWSFYTLILMTLTYTEDAYKTYSASALAGIGLVRNLAGAGFPLVGRHMFLNAGTRNASLVLMVIAIFLAPIPFFLEKRGVSLRKRSPWAAAHEDEDDGNRN</sequence>
<dbReference type="Gene3D" id="1.20.1250.20">
    <property type="entry name" value="MFS general substrate transporter like domains"/>
    <property type="match status" value="1"/>
</dbReference>
<evidence type="ECO:0000256" key="1">
    <source>
        <dbReference type="ARBA" id="ARBA00004141"/>
    </source>
</evidence>
<gene>
    <name evidence="7" type="ORF">EJ02DRAFT_409101</name>
</gene>
<keyword evidence="4 5" id="KW-0472">Membrane</keyword>
<reference evidence="7" key="1">
    <citation type="journal article" date="2020" name="Stud. Mycol.">
        <title>101 Dothideomycetes genomes: a test case for predicting lifestyles and emergence of pathogens.</title>
        <authorList>
            <person name="Haridas S."/>
            <person name="Albert R."/>
            <person name="Binder M."/>
            <person name="Bloem J."/>
            <person name="Labutti K."/>
            <person name="Salamov A."/>
            <person name="Andreopoulos B."/>
            <person name="Baker S."/>
            <person name="Barry K."/>
            <person name="Bills G."/>
            <person name="Bluhm B."/>
            <person name="Cannon C."/>
            <person name="Castanera R."/>
            <person name="Culley D."/>
            <person name="Daum C."/>
            <person name="Ezra D."/>
            <person name="Gonzalez J."/>
            <person name="Henrissat B."/>
            <person name="Kuo A."/>
            <person name="Liang C."/>
            <person name="Lipzen A."/>
            <person name="Lutzoni F."/>
            <person name="Magnuson J."/>
            <person name="Mondo S."/>
            <person name="Nolan M."/>
            <person name="Ohm R."/>
            <person name="Pangilinan J."/>
            <person name="Park H.-J."/>
            <person name="Ramirez L."/>
            <person name="Alfaro M."/>
            <person name="Sun H."/>
            <person name="Tritt A."/>
            <person name="Yoshinaga Y."/>
            <person name="Zwiers L.-H."/>
            <person name="Turgeon B."/>
            <person name="Goodwin S."/>
            <person name="Spatafora J."/>
            <person name="Crous P."/>
            <person name="Grigoriev I."/>
        </authorList>
    </citation>
    <scope>NUCLEOTIDE SEQUENCE</scope>
    <source>
        <strain evidence="7">CBS 161.51</strain>
    </source>
</reference>
<keyword evidence="3 5" id="KW-1133">Transmembrane helix</keyword>
<dbReference type="GO" id="GO:0005886">
    <property type="term" value="C:plasma membrane"/>
    <property type="evidence" value="ECO:0007669"/>
    <property type="project" value="TreeGrafter"/>
</dbReference>
<dbReference type="EMBL" id="ML976087">
    <property type="protein sequence ID" value="KAF1939171.1"/>
    <property type="molecule type" value="Genomic_DNA"/>
</dbReference>
<evidence type="ECO:0000259" key="6">
    <source>
        <dbReference type="PROSITE" id="PS50850"/>
    </source>
</evidence>
<feature type="transmembrane region" description="Helical" evidence="5">
    <location>
        <begin position="107"/>
        <end position="125"/>
    </location>
</feature>
<organism evidence="7 8">
    <name type="scientific">Clathrospora elynae</name>
    <dbReference type="NCBI Taxonomy" id="706981"/>
    <lineage>
        <taxon>Eukaryota</taxon>
        <taxon>Fungi</taxon>
        <taxon>Dikarya</taxon>
        <taxon>Ascomycota</taxon>
        <taxon>Pezizomycotina</taxon>
        <taxon>Dothideomycetes</taxon>
        <taxon>Pleosporomycetidae</taxon>
        <taxon>Pleosporales</taxon>
        <taxon>Diademaceae</taxon>
        <taxon>Clathrospora</taxon>
    </lineage>
</organism>
<dbReference type="InterPro" id="IPR011701">
    <property type="entry name" value="MFS"/>
</dbReference>
<protein>
    <submittedName>
        <fullName evidence="7">MFS general substrate transporter</fullName>
    </submittedName>
</protein>
<feature type="transmembrane region" description="Helical" evidence="5">
    <location>
        <begin position="137"/>
        <end position="157"/>
    </location>
</feature>
<dbReference type="PANTHER" id="PTHR23502">
    <property type="entry name" value="MAJOR FACILITATOR SUPERFAMILY"/>
    <property type="match status" value="1"/>
</dbReference>
<dbReference type="PANTHER" id="PTHR23502:SF24">
    <property type="entry name" value="TRANSPORTER, PUTATIVE-RELATED"/>
    <property type="match status" value="1"/>
</dbReference>
<keyword evidence="2 5" id="KW-0812">Transmembrane</keyword>
<dbReference type="OrthoDB" id="3936150at2759"/>
<feature type="transmembrane region" description="Helical" evidence="5">
    <location>
        <begin position="448"/>
        <end position="466"/>
    </location>
</feature>
<dbReference type="InterPro" id="IPR005829">
    <property type="entry name" value="Sugar_transporter_CS"/>
</dbReference>
<keyword evidence="8" id="KW-1185">Reference proteome</keyword>
<dbReference type="GO" id="GO:0140115">
    <property type="term" value="P:export across plasma membrane"/>
    <property type="evidence" value="ECO:0007669"/>
    <property type="project" value="UniProtKB-ARBA"/>
</dbReference>
<name>A0A6A5SEV6_9PLEO</name>
<feature type="transmembrane region" description="Helical" evidence="5">
    <location>
        <begin position="274"/>
        <end position="298"/>
    </location>
</feature>
<dbReference type="PROSITE" id="PS00216">
    <property type="entry name" value="SUGAR_TRANSPORT_1"/>
    <property type="match status" value="1"/>
</dbReference>
<dbReference type="InterPro" id="IPR036259">
    <property type="entry name" value="MFS_trans_sf"/>
</dbReference>
<accession>A0A6A5SEV6</accession>
<feature type="transmembrane region" description="Helical" evidence="5">
    <location>
        <begin position="415"/>
        <end position="436"/>
    </location>
</feature>
<dbReference type="PROSITE" id="PS50850">
    <property type="entry name" value="MFS"/>
    <property type="match status" value="1"/>
</dbReference>
<feature type="domain" description="Major facilitator superfamily (MFS) profile" evidence="6">
    <location>
        <begin position="35"/>
        <end position="471"/>
    </location>
</feature>
<evidence type="ECO:0000313" key="7">
    <source>
        <dbReference type="EMBL" id="KAF1939171.1"/>
    </source>
</evidence>
<evidence type="ECO:0000256" key="3">
    <source>
        <dbReference type="ARBA" id="ARBA00022989"/>
    </source>
</evidence>
<feature type="transmembrane region" description="Helical" evidence="5">
    <location>
        <begin position="310"/>
        <end position="331"/>
    </location>
</feature>
<dbReference type="SUPFAM" id="SSF103473">
    <property type="entry name" value="MFS general substrate transporter"/>
    <property type="match status" value="1"/>
</dbReference>
<feature type="transmembrane region" description="Helical" evidence="5">
    <location>
        <begin position="357"/>
        <end position="376"/>
    </location>
</feature>
<evidence type="ECO:0000313" key="8">
    <source>
        <dbReference type="Proteomes" id="UP000800038"/>
    </source>
</evidence>
<evidence type="ECO:0000256" key="4">
    <source>
        <dbReference type="ARBA" id="ARBA00023136"/>
    </source>
</evidence>
<dbReference type="Proteomes" id="UP000800038">
    <property type="component" value="Unassembled WGS sequence"/>
</dbReference>
<evidence type="ECO:0000256" key="5">
    <source>
        <dbReference type="SAM" id="Phobius"/>
    </source>
</evidence>
<comment type="subcellular location">
    <subcellularLocation>
        <location evidence="1">Membrane</location>
        <topology evidence="1">Multi-pass membrane protein</topology>
    </subcellularLocation>
</comment>
<dbReference type="Pfam" id="PF07690">
    <property type="entry name" value="MFS_1"/>
    <property type="match status" value="1"/>
</dbReference>
<proteinExistence type="predicted"/>
<dbReference type="GO" id="GO:0022857">
    <property type="term" value="F:transmembrane transporter activity"/>
    <property type="evidence" value="ECO:0007669"/>
    <property type="project" value="InterPro"/>
</dbReference>
<dbReference type="GO" id="GO:0042908">
    <property type="term" value="P:xenobiotic transport"/>
    <property type="evidence" value="ECO:0007669"/>
    <property type="project" value="UniProtKB-ARBA"/>
</dbReference>
<feature type="transmembrane region" description="Helical" evidence="5">
    <location>
        <begin position="76"/>
        <end position="95"/>
    </location>
</feature>
<feature type="transmembrane region" description="Helical" evidence="5">
    <location>
        <begin position="382"/>
        <end position="403"/>
    </location>
</feature>
<evidence type="ECO:0000256" key="2">
    <source>
        <dbReference type="ARBA" id="ARBA00022692"/>
    </source>
</evidence>
<feature type="transmembrane region" description="Helical" evidence="5">
    <location>
        <begin position="195"/>
        <end position="218"/>
    </location>
</feature>
<dbReference type="AlphaFoldDB" id="A0A6A5SEV6"/>
<feature type="transmembrane region" description="Helical" evidence="5">
    <location>
        <begin position="39"/>
        <end position="56"/>
    </location>
</feature>
<dbReference type="InterPro" id="IPR020846">
    <property type="entry name" value="MFS_dom"/>
</dbReference>